<proteinExistence type="predicted"/>
<reference evidence="2 3" key="1">
    <citation type="submission" date="2014-06" db="EMBL/GenBank/DDBJ databases">
        <title>Evolutionary Origins and Diversification of the Mycorrhizal Mutualists.</title>
        <authorList>
            <consortium name="DOE Joint Genome Institute"/>
            <consortium name="Mycorrhizal Genomics Consortium"/>
            <person name="Kohler A."/>
            <person name="Kuo A."/>
            <person name="Nagy L.G."/>
            <person name="Floudas D."/>
            <person name="Copeland A."/>
            <person name="Barry K.W."/>
            <person name="Cichocki N."/>
            <person name="Veneault-Fourrey C."/>
            <person name="LaButti K."/>
            <person name="Lindquist E.A."/>
            <person name="Lipzen A."/>
            <person name="Lundell T."/>
            <person name="Morin E."/>
            <person name="Murat C."/>
            <person name="Riley R."/>
            <person name="Ohm R."/>
            <person name="Sun H."/>
            <person name="Tunlid A."/>
            <person name="Henrissat B."/>
            <person name="Grigoriev I.V."/>
            <person name="Hibbett D.S."/>
            <person name="Martin F."/>
        </authorList>
    </citation>
    <scope>NUCLEOTIDE SEQUENCE [LARGE SCALE GENOMIC DNA]</scope>
    <source>
        <strain evidence="2 3">SS14</strain>
    </source>
</reference>
<gene>
    <name evidence="2" type="ORF">M422DRAFT_781111</name>
</gene>
<evidence type="ECO:0000313" key="2">
    <source>
        <dbReference type="EMBL" id="KIJ39326.1"/>
    </source>
</evidence>
<organism evidence="2 3">
    <name type="scientific">Sphaerobolus stellatus (strain SS14)</name>
    <dbReference type="NCBI Taxonomy" id="990650"/>
    <lineage>
        <taxon>Eukaryota</taxon>
        <taxon>Fungi</taxon>
        <taxon>Dikarya</taxon>
        <taxon>Basidiomycota</taxon>
        <taxon>Agaricomycotina</taxon>
        <taxon>Agaricomycetes</taxon>
        <taxon>Phallomycetidae</taxon>
        <taxon>Geastrales</taxon>
        <taxon>Sphaerobolaceae</taxon>
        <taxon>Sphaerobolus</taxon>
    </lineage>
</organism>
<dbReference type="AlphaFoldDB" id="A0A0C9VNK3"/>
<sequence>MAQATLRRPSPIGTPHSTPLSTSSAKMPGSEKRLQKALKAIMKELRDCLYQSDRLFDTMYPMPPDNELEKIIALASTNINKLDKFPRTKSEPHFYLPLQERLNAVKDAVTKLDLMEKSIYKDIRFEQWYIPMAAGISGDEPLKLDLIARDTSKRDTASAHWAEIEFCAEVKDNWTDLIAQASTHVRCLFSLQRSRRSVVVLFFNCASLELRFGLYTSAWLCVSKTPLNISNGRFVWSDPGRPHVNLDGLDSARQPRISLDGRTCLDDFFHHHRWTHLREIIAELSVLLEYGPVSYFGKTEISKVYDCTTLVFAFLALTWMCRGGPNPLRCKTTLIMKAK</sequence>
<evidence type="ECO:0000256" key="1">
    <source>
        <dbReference type="SAM" id="MobiDB-lite"/>
    </source>
</evidence>
<accession>A0A0C9VNK3</accession>
<name>A0A0C9VNK3_SPHS4</name>
<feature type="compositionally biased region" description="Polar residues" evidence="1">
    <location>
        <begin position="15"/>
        <end position="25"/>
    </location>
</feature>
<keyword evidence="3" id="KW-1185">Reference proteome</keyword>
<feature type="region of interest" description="Disordered" evidence="1">
    <location>
        <begin position="1"/>
        <end position="30"/>
    </location>
</feature>
<dbReference type="HOGENOM" id="CLU_819327_0_0_1"/>
<protein>
    <recommendedName>
        <fullName evidence="4">Fungal-type protein kinase domain-containing protein</fullName>
    </recommendedName>
</protein>
<dbReference type="Proteomes" id="UP000054279">
    <property type="component" value="Unassembled WGS sequence"/>
</dbReference>
<dbReference type="EMBL" id="KN837153">
    <property type="protein sequence ID" value="KIJ39326.1"/>
    <property type="molecule type" value="Genomic_DNA"/>
</dbReference>
<evidence type="ECO:0008006" key="4">
    <source>
        <dbReference type="Google" id="ProtNLM"/>
    </source>
</evidence>
<evidence type="ECO:0000313" key="3">
    <source>
        <dbReference type="Proteomes" id="UP000054279"/>
    </source>
</evidence>